<dbReference type="Gene3D" id="3.30.2350.10">
    <property type="entry name" value="Pseudouridine synthase"/>
    <property type="match status" value="1"/>
</dbReference>
<organism evidence="5 6">
    <name type="scientific">Ilyomonas limi</name>
    <dbReference type="NCBI Taxonomy" id="2575867"/>
    <lineage>
        <taxon>Bacteria</taxon>
        <taxon>Pseudomonadati</taxon>
        <taxon>Bacteroidota</taxon>
        <taxon>Chitinophagia</taxon>
        <taxon>Chitinophagales</taxon>
        <taxon>Chitinophagaceae</taxon>
        <taxon>Ilyomonas</taxon>
    </lineage>
</organism>
<dbReference type="Pfam" id="PF00849">
    <property type="entry name" value="PseudoU_synth_2"/>
    <property type="match status" value="1"/>
</dbReference>
<reference evidence="5 6" key="1">
    <citation type="submission" date="2019-05" db="EMBL/GenBank/DDBJ databases">
        <title>Panacibacter sp. strain 17mud1-8 Genome sequencing and assembly.</title>
        <authorList>
            <person name="Chhetri G."/>
        </authorList>
    </citation>
    <scope>NUCLEOTIDE SEQUENCE [LARGE SCALE GENOMIC DNA]</scope>
    <source>
        <strain evidence="5 6">17mud1-8</strain>
    </source>
</reference>
<dbReference type="GO" id="GO:0009982">
    <property type="term" value="F:pseudouridine synthase activity"/>
    <property type="evidence" value="ECO:0007669"/>
    <property type="project" value="InterPro"/>
</dbReference>
<dbReference type="EMBL" id="SZQL01000013">
    <property type="protein sequence ID" value="TKK67001.1"/>
    <property type="molecule type" value="Genomic_DNA"/>
</dbReference>
<comment type="function">
    <text evidence="3">Responsible for synthesis of pseudouridine from uracil.</text>
</comment>
<proteinExistence type="inferred from homology"/>
<protein>
    <recommendedName>
        <fullName evidence="3">Pseudouridine synthase</fullName>
        <ecNumber evidence="3">5.4.99.-</ecNumber>
    </recommendedName>
</protein>
<dbReference type="PANTHER" id="PTHR21600">
    <property type="entry name" value="MITOCHONDRIAL RNA PSEUDOURIDINE SYNTHASE"/>
    <property type="match status" value="1"/>
</dbReference>
<evidence type="ECO:0000256" key="1">
    <source>
        <dbReference type="ARBA" id="ARBA00010876"/>
    </source>
</evidence>
<dbReference type="AlphaFoldDB" id="A0A4U3KWN5"/>
<accession>A0A4U3KWN5</accession>
<evidence type="ECO:0000256" key="3">
    <source>
        <dbReference type="RuleBase" id="RU362028"/>
    </source>
</evidence>
<dbReference type="SUPFAM" id="SSF55120">
    <property type="entry name" value="Pseudouridine synthase"/>
    <property type="match status" value="1"/>
</dbReference>
<dbReference type="PANTHER" id="PTHR21600:SF87">
    <property type="entry name" value="RNA PSEUDOURIDYLATE SYNTHASE DOMAIN-CONTAINING PROTEIN 1"/>
    <property type="match status" value="1"/>
</dbReference>
<gene>
    <name evidence="5" type="ORF">FC093_16010</name>
</gene>
<dbReference type="InterPro" id="IPR006145">
    <property type="entry name" value="PsdUridine_synth_RsuA/RluA"/>
</dbReference>
<sequence length="239" mass="27520">MFKLHSHIILENVDFVAINKPAGMLSIPDRKQSEPSLKDFLIQQYGNIFTVHRLDRETSGVIVFAKNETAHKQLSQLFQGREVAKYYYGLVNGVPIPPEGSIDTPIMEHFAKNGKMITHAKGKPSLTDYEVLENFQIYSWIKFRIHTGRTHQIRVHMQSIGHPIVCDELYGNPEPVYISKLKRKYNLSKNELEEQPILKRLALHSALLQFTFDNQAYSLEALLPKDLRALLQQLRKLKG</sequence>
<feature type="active site" evidence="2">
    <location>
        <position position="55"/>
    </location>
</feature>
<evidence type="ECO:0000313" key="5">
    <source>
        <dbReference type="EMBL" id="TKK67001.1"/>
    </source>
</evidence>
<evidence type="ECO:0000259" key="4">
    <source>
        <dbReference type="Pfam" id="PF00849"/>
    </source>
</evidence>
<keyword evidence="3" id="KW-0413">Isomerase</keyword>
<feature type="domain" description="Pseudouridine synthase RsuA/RluA-like" evidence="4">
    <location>
        <begin position="14"/>
        <end position="159"/>
    </location>
</feature>
<dbReference type="NCBIfam" id="TIGR00005">
    <property type="entry name" value="rluA_subfam"/>
    <property type="match status" value="1"/>
</dbReference>
<dbReference type="GO" id="GO:0140098">
    <property type="term" value="F:catalytic activity, acting on RNA"/>
    <property type="evidence" value="ECO:0007669"/>
    <property type="project" value="UniProtKB-ARBA"/>
</dbReference>
<dbReference type="CDD" id="cd02869">
    <property type="entry name" value="PseudoU_synth_RluA_like"/>
    <property type="match status" value="1"/>
</dbReference>
<dbReference type="GO" id="GO:0000455">
    <property type="term" value="P:enzyme-directed rRNA pseudouridine synthesis"/>
    <property type="evidence" value="ECO:0007669"/>
    <property type="project" value="TreeGrafter"/>
</dbReference>
<evidence type="ECO:0000313" key="6">
    <source>
        <dbReference type="Proteomes" id="UP000305848"/>
    </source>
</evidence>
<comment type="catalytic activity">
    <reaction evidence="3">
        <text>a uridine in RNA = a pseudouridine in RNA</text>
        <dbReference type="Rhea" id="RHEA:48348"/>
        <dbReference type="Rhea" id="RHEA-COMP:12068"/>
        <dbReference type="Rhea" id="RHEA-COMP:12069"/>
        <dbReference type="ChEBI" id="CHEBI:65314"/>
        <dbReference type="ChEBI" id="CHEBI:65315"/>
    </reaction>
</comment>
<dbReference type="Proteomes" id="UP000305848">
    <property type="component" value="Unassembled WGS sequence"/>
</dbReference>
<evidence type="ECO:0000256" key="2">
    <source>
        <dbReference type="PIRSR" id="PIRSR606225-1"/>
    </source>
</evidence>
<dbReference type="GO" id="GO:0003723">
    <property type="term" value="F:RNA binding"/>
    <property type="evidence" value="ECO:0007669"/>
    <property type="project" value="InterPro"/>
</dbReference>
<comment type="caution">
    <text evidence="5">The sequence shown here is derived from an EMBL/GenBank/DDBJ whole genome shotgun (WGS) entry which is preliminary data.</text>
</comment>
<dbReference type="InterPro" id="IPR006225">
    <property type="entry name" value="PsdUridine_synth_RluC/D"/>
</dbReference>
<dbReference type="PROSITE" id="PS01129">
    <property type="entry name" value="PSI_RLU"/>
    <property type="match status" value="1"/>
</dbReference>
<name>A0A4U3KWN5_9BACT</name>
<dbReference type="RefSeq" id="WP_137262818.1">
    <property type="nucleotide sequence ID" value="NZ_SZQL01000013.1"/>
</dbReference>
<keyword evidence="6" id="KW-1185">Reference proteome</keyword>
<dbReference type="OrthoDB" id="9807829at2"/>
<comment type="similarity">
    <text evidence="1 3">Belongs to the pseudouridine synthase RluA family.</text>
</comment>
<dbReference type="InterPro" id="IPR006224">
    <property type="entry name" value="PsdUridine_synth_RluA-like_CS"/>
</dbReference>
<dbReference type="EC" id="5.4.99.-" evidence="3"/>
<dbReference type="InterPro" id="IPR050188">
    <property type="entry name" value="RluA_PseudoU_synthase"/>
</dbReference>
<dbReference type="InterPro" id="IPR020103">
    <property type="entry name" value="PsdUridine_synth_cat_dom_sf"/>
</dbReference>